<evidence type="ECO:0000313" key="2">
    <source>
        <dbReference type="Proteomes" id="UP000070544"/>
    </source>
</evidence>
<gene>
    <name evidence="1" type="ORF">M427DRAFT_43206</name>
</gene>
<reference evidence="1 2" key="1">
    <citation type="journal article" date="2015" name="Genome Biol. Evol.">
        <title>Phylogenomic analyses indicate that early fungi evolved digesting cell walls of algal ancestors of land plants.</title>
        <authorList>
            <person name="Chang Y."/>
            <person name="Wang S."/>
            <person name="Sekimoto S."/>
            <person name="Aerts A.L."/>
            <person name="Choi C."/>
            <person name="Clum A."/>
            <person name="LaButti K.M."/>
            <person name="Lindquist E.A."/>
            <person name="Yee Ngan C."/>
            <person name="Ohm R.A."/>
            <person name="Salamov A.A."/>
            <person name="Grigoriev I.V."/>
            <person name="Spatafora J.W."/>
            <person name="Berbee M.L."/>
        </authorList>
    </citation>
    <scope>NUCLEOTIDE SEQUENCE [LARGE SCALE GENOMIC DNA]</scope>
    <source>
        <strain evidence="1 2">JEL478</strain>
    </source>
</reference>
<dbReference type="AlphaFoldDB" id="A0A139AKH9"/>
<evidence type="ECO:0000313" key="1">
    <source>
        <dbReference type="EMBL" id="KXS17277.1"/>
    </source>
</evidence>
<accession>A0A139AKH9</accession>
<protein>
    <submittedName>
        <fullName evidence="1">Uncharacterized protein</fullName>
    </submittedName>
</protein>
<dbReference type="Proteomes" id="UP000070544">
    <property type="component" value="Unassembled WGS sequence"/>
</dbReference>
<proteinExistence type="predicted"/>
<sequence length="236" mass="26765">MDLGWSVELFASDDPPISILISLTLGHTEKHAGPRTCTVIGKGGKGANSANGELTQKLVHCRLFDPVVGKSAFFRCRHEITTAATTKARYQGILNFRNLHGQLRQGNADSDGRNRKRWHCQIGDWGSQIQHLEVIAREIVQRAAHEWKRREDVEDRASLENEAEEFWRKLRSWMWSHHTKRRDVSDRLVRIGTGGTATVVIRLRGVQEDDKVVSKANTHLTSFWVAEGPEKSIRAK</sequence>
<keyword evidence="2" id="KW-1185">Reference proteome</keyword>
<name>A0A139AKH9_GONPJ</name>
<dbReference type="EMBL" id="KQ965748">
    <property type="protein sequence ID" value="KXS17277.1"/>
    <property type="molecule type" value="Genomic_DNA"/>
</dbReference>
<organism evidence="1 2">
    <name type="scientific">Gonapodya prolifera (strain JEL478)</name>
    <name type="common">Monoblepharis prolifera</name>
    <dbReference type="NCBI Taxonomy" id="1344416"/>
    <lineage>
        <taxon>Eukaryota</taxon>
        <taxon>Fungi</taxon>
        <taxon>Fungi incertae sedis</taxon>
        <taxon>Chytridiomycota</taxon>
        <taxon>Chytridiomycota incertae sedis</taxon>
        <taxon>Monoblepharidomycetes</taxon>
        <taxon>Monoblepharidales</taxon>
        <taxon>Gonapodyaceae</taxon>
        <taxon>Gonapodya</taxon>
    </lineage>
</organism>